<dbReference type="Pfam" id="PF01593">
    <property type="entry name" value="Amino_oxidase"/>
    <property type="match status" value="1"/>
</dbReference>
<dbReference type="Gene3D" id="3.90.660.20">
    <property type="entry name" value="Protoporphyrinogen oxidase, mitochondrial, domain 2"/>
    <property type="match status" value="1"/>
</dbReference>
<keyword evidence="3" id="KW-1185">Reference proteome</keyword>
<dbReference type="Gene3D" id="1.10.3110.10">
    <property type="entry name" value="protoporphyrinogen ix oxidase, domain 3"/>
    <property type="match status" value="1"/>
</dbReference>
<dbReference type="InterPro" id="IPR036188">
    <property type="entry name" value="FAD/NAD-bd_sf"/>
</dbReference>
<dbReference type="InterPro" id="IPR002937">
    <property type="entry name" value="Amino_oxidase"/>
</dbReference>
<protein>
    <submittedName>
        <fullName evidence="2">FAD-binding protein</fullName>
    </submittedName>
</protein>
<sequence>MHIAVIGGGVAGLVAALECAKVGTRVTVFEASDQLGGAARTVELDGLPVDMGADSLTPALDDRLRDLGLGDALGVPETETRWVAGVPGVDAAPLPDDTVLGIPENMFSDASRRILGTGGAWRAYMDRLRPPLTIGHEQDLAKLVRTRMGQKVLDRLVAPLTAGVFGTTPDRIDVDLAAPGLNAALTRTGSLSGAVAAVRSDESGVRGLVGGMARLVDALAQRLALLEVEVRTQAAVTSIERSGDEWVVSVDAPEATDAATTFDAVIVACDESAARRLLAPVVTDLDAAAQTAAEIETVALVVDAPALDNRPRGAEIVTVPGSHRARSALHLTAKWGWLAHRAGVGRHVIRVSFDATLTAELNDDELIALACDEASTLFGTTVDPGAVRASWRTRLSVTPPRAVRGQVDAAARVRRAVEAVPHLAATGAWLSGSGLAQVAPDAAAAADRLRRSMLF</sequence>
<dbReference type="AlphaFoldDB" id="A0A4P6EKA8"/>
<dbReference type="SUPFAM" id="SSF51905">
    <property type="entry name" value="FAD/NAD(P)-binding domain"/>
    <property type="match status" value="1"/>
</dbReference>
<dbReference type="EMBL" id="CP035494">
    <property type="protein sequence ID" value="QAY61699.1"/>
    <property type="molecule type" value="Genomic_DNA"/>
</dbReference>
<gene>
    <name evidence="2" type="ORF">ET475_04005</name>
</gene>
<dbReference type="KEGG" id="mprt:ET475_04005"/>
<dbReference type="InterPro" id="IPR050464">
    <property type="entry name" value="Zeta_carotene_desat/Oxidored"/>
</dbReference>
<dbReference type="Gene3D" id="3.50.50.60">
    <property type="entry name" value="FAD/NAD(P)-binding domain"/>
    <property type="match status" value="1"/>
</dbReference>
<dbReference type="OrthoDB" id="3450553at2"/>
<dbReference type="PRINTS" id="PR00419">
    <property type="entry name" value="ADXRDTASE"/>
</dbReference>
<reference evidence="2 3" key="1">
    <citation type="submission" date="2019-01" db="EMBL/GenBank/DDBJ databases">
        <title>Genome sequencing of strain DFW100M-13.</title>
        <authorList>
            <person name="Heo J."/>
            <person name="Kim S.-J."/>
            <person name="Kim J.-S."/>
            <person name="Hong S.-B."/>
            <person name="Kwon S.-W."/>
        </authorList>
    </citation>
    <scope>NUCLEOTIDE SEQUENCE [LARGE SCALE GENOMIC DNA]</scope>
    <source>
        <strain evidence="2 3">DFW100M-13</strain>
    </source>
</reference>
<dbReference type="PANTHER" id="PTHR42923:SF3">
    <property type="entry name" value="PROTOPORPHYRINOGEN OXIDASE"/>
    <property type="match status" value="1"/>
</dbReference>
<dbReference type="GO" id="GO:0016491">
    <property type="term" value="F:oxidoreductase activity"/>
    <property type="evidence" value="ECO:0007669"/>
    <property type="project" value="InterPro"/>
</dbReference>
<evidence type="ECO:0000259" key="1">
    <source>
        <dbReference type="Pfam" id="PF01593"/>
    </source>
</evidence>
<dbReference type="Proteomes" id="UP000293995">
    <property type="component" value="Chromosome"/>
</dbReference>
<evidence type="ECO:0000313" key="2">
    <source>
        <dbReference type="EMBL" id="QAY61699.1"/>
    </source>
</evidence>
<organism evidence="2 3">
    <name type="scientific">Microbacterium protaetiae</name>
    <dbReference type="NCBI Taxonomy" id="2509458"/>
    <lineage>
        <taxon>Bacteria</taxon>
        <taxon>Bacillati</taxon>
        <taxon>Actinomycetota</taxon>
        <taxon>Actinomycetes</taxon>
        <taxon>Micrococcales</taxon>
        <taxon>Microbacteriaceae</taxon>
        <taxon>Microbacterium</taxon>
    </lineage>
</organism>
<name>A0A4P6EKA8_9MICO</name>
<feature type="domain" description="Amine oxidase" evidence="1">
    <location>
        <begin position="10"/>
        <end position="433"/>
    </location>
</feature>
<proteinExistence type="predicted"/>
<dbReference type="PANTHER" id="PTHR42923">
    <property type="entry name" value="PROTOPORPHYRINOGEN OXIDASE"/>
    <property type="match status" value="1"/>
</dbReference>
<evidence type="ECO:0000313" key="3">
    <source>
        <dbReference type="Proteomes" id="UP000293995"/>
    </source>
</evidence>
<accession>A0A4P6EKA8</accession>